<dbReference type="PROSITE" id="PS51257">
    <property type="entry name" value="PROKAR_LIPOPROTEIN"/>
    <property type="match status" value="1"/>
</dbReference>
<protein>
    <recommendedName>
        <fullName evidence="3">Membrane metalloprotease</fullName>
    </recommendedName>
</protein>
<proteinExistence type="predicted"/>
<accession>A0A2W7HY32</accession>
<name>A0A2W7HY32_9FLAO</name>
<dbReference type="AlphaFoldDB" id="A0A2W7HY32"/>
<reference evidence="1 2" key="1">
    <citation type="submission" date="2018-06" db="EMBL/GenBank/DDBJ databases">
        <title>Genomic Encyclopedia of Archaeal and Bacterial Type Strains, Phase II (KMG-II): from individual species to whole genera.</title>
        <authorList>
            <person name="Goeker M."/>
        </authorList>
    </citation>
    <scope>NUCLEOTIDE SEQUENCE [LARGE SCALE GENOMIC DNA]</scope>
    <source>
        <strain evidence="1 2">DSM 15361</strain>
    </source>
</reference>
<organism evidence="1 2">
    <name type="scientific">Mesonia algae</name>
    <dbReference type="NCBI Taxonomy" id="213248"/>
    <lineage>
        <taxon>Bacteria</taxon>
        <taxon>Pseudomonadati</taxon>
        <taxon>Bacteroidota</taxon>
        <taxon>Flavobacteriia</taxon>
        <taxon>Flavobacteriales</taxon>
        <taxon>Flavobacteriaceae</taxon>
        <taxon>Mesonia</taxon>
    </lineage>
</organism>
<dbReference type="EMBL" id="QKYV01000007">
    <property type="protein sequence ID" value="PZW38839.1"/>
    <property type="molecule type" value="Genomic_DNA"/>
</dbReference>
<evidence type="ECO:0000313" key="1">
    <source>
        <dbReference type="EMBL" id="PZW38839.1"/>
    </source>
</evidence>
<evidence type="ECO:0000313" key="2">
    <source>
        <dbReference type="Proteomes" id="UP000249542"/>
    </source>
</evidence>
<evidence type="ECO:0008006" key="3">
    <source>
        <dbReference type="Google" id="ProtNLM"/>
    </source>
</evidence>
<keyword evidence="2" id="KW-1185">Reference proteome</keyword>
<dbReference type="RefSeq" id="WP_111541777.1">
    <property type="nucleotide sequence ID" value="NZ_QKYV01000007.1"/>
</dbReference>
<dbReference type="InterPro" id="IPR024079">
    <property type="entry name" value="MetalloPept_cat_dom_sf"/>
</dbReference>
<gene>
    <name evidence="1" type="ORF">LX95_02508</name>
</gene>
<dbReference type="GO" id="GO:0008237">
    <property type="term" value="F:metallopeptidase activity"/>
    <property type="evidence" value="ECO:0007669"/>
    <property type="project" value="InterPro"/>
</dbReference>
<sequence length="257" mass="27898">MKKISVFSLLFTLLFIVGCSKDDSKDNGDSPSSIPGNNLNLGASAEDLLGNDIFQNLEVEVVYPDGFQPQAQSLENLKSFIQARTFKTKVSITQREIPAPNSAPFSIEEIREIEENNRTAFNDETTIKIFVFFANGNSANDEGNQFTLGTAYQNTSAVIYQKTIQETTSGLTAPNIVDVETTVLKHEFAHLLGLVDVGTPLQSDHKDPESDGHCITENCLMRAQAEFASGMIGMLEQGETPNLGAACNADLQANGGR</sequence>
<dbReference type="Proteomes" id="UP000249542">
    <property type="component" value="Unassembled WGS sequence"/>
</dbReference>
<comment type="caution">
    <text evidence="1">The sequence shown here is derived from an EMBL/GenBank/DDBJ whole genome shotgun (WGS) entry which is preliminary data.</text>
</comment>
<dbReference type="Gene3D" id="3.40.390.10">
    <property type="entry name" value="Collagenase (Catalytic Domain)"/>
    <property type="match status" value="1"/>
</dbReference>